<evidence type="ECO:0000313" key="4">
    <source>
        <dbReference type="EnsemblMetazoa" id="ACHR005515-PA"/>
    </source>
</evidence>
<sequence>MQTNITGKQQPKILLKTRSTDDPAAGPSTSTPRRTPTILASAAPHTGGLSKGSESRHAATVKSLPATAAPDPYSYTPMDGSLVLLKNHNAINYRTLDFLHETNQDYVVIGTIGMPGAGKSTVLNLLNTNLYSPDQGDNRTQTIFPVHNTINIAGENEVRMHITEDRLILLDCCEPVFGHARKDFIQQEQDELKKLMILLRICHVILLVQEEYYNIRLMRTLMWAEMMTQVHSDLPTKLVFIRNKVVPHGIGHDPRDRIINLYRQMFLNVSSFSVTSPSFSGDSGAQEELFNYIEFPMVQKGNTVGITEHLKETILSLRQIVYAGRETITTRNCSEKAWGQALVKLIDCPEGNFFVDKYEKLKEKYNLHNHVKIVEHSYRDPTGLHFVE</sequence>
<reference evidence="5" key="1">
    <citation type="submission" date="2013-03" db="EMBL/GenBank/DDBJ databases">
        <title>The Genome Sequence of Anopheles christyi ACHKN1017.</title>
        <authorList>
            <consortium name="The Broad Institute Genomics Platform"/>
            <person name="Neafsey D.E."/>
            <person name="Besansky N."/>
            <person name="Walker B."/>
            <person name="Young S.K."/>
            <person name="Zeng Q."/>
            <person name="Gargeya S."/>
            <person name="Fitzgerald M."/>
            <person name="Haas B."/>
            <person name="Abouelleil A."/>
            <person name="Allen A.W."/>
            <person name="Alvarado L."/>
            <person name="Arachchi H.M."/>
            <person name="Berlin A.M."/>
            <person name="Chapman S.B."/>
            <person name="Gainer-Dewar J."/>
            <person name="Goldberg J."/>
            <person name="Griggs A."/>
            <person name="Gujja S."/>
            <person name="Hansen M."/>
            <person name="Howarth C."/>
            <person name="Imamovic A."/>
            <person name="Ireland A."/>
            <person name="Larimer J."/>
            <person name="McCowan C."/>
            <person name="Murphy C."/>
            <person name="Pearson M."/>
            <person name="Poon T.W."/>
            <person name="Priest M."/>
            <person name="Roberts A."/>
            <person name="Saif S."/>
            <person name="Shea T."/>
            <person name="Sisk P."/>
            <person name="Sykes S."/>
            <person name="Wortman J."/>
            <person name="Nusbaum C."/>
            <person name="Birren B."/>
        </authorList>
    </citation>
    <scope>NUCLEOTIDE SEQUENCE [LARGE SCALE GENOMIC DNA]</scope>
    <source>
        <strain evidence="5">ACHKN1017</strain>
    </source>
</reference>
<dbReference type="EnsemblMetazoa" id="ACHR005515-RA">
    <property type="protein sequence ID" value="ACHR005515-PA"/>
    <property type="gene ID" value="ACHR005515"/>
</dbReference>
<dbReference type="GO" id="GO:0000184">
    <property type="term" value="P:nuclear-transcribed mRNA catabolic process, nonsense-mediated decay"/>
    <property type="evidence" value="ECO:0007669"/>
    <property type="project" value="UniProtKB-KW"/>
</dbReference>
<proteinExistence type="inferred from homology"/>
<reference evidence="4" key="2">
    <citation type="submission" date="2020-05" db="UniProtKB">
        <authorList>
            <consortium name="EnsemblMetazoa"/>
        </authorList>
    </citation>
    <scope>IDENTIFICATION</scope>
    <source>
        <strain evidence="4">ACHKN1017</strain>
    </source>
</reference>
<dbReference type="InterPro" id="IPR039177">
    <property type="entry name" value="SMG9"/>
</dbReference>
<dbReference type="AlphaFoldDB" id="A0A182K430"/>
<evidence type="ECO:0000256" key="2">
    <source>
        <dbReference type="ARBA" id="ARBA00023161"/>
    </source>
</evidence>
<dbReference type="Proteomes" id="UP000075881">
    <property type="component" value="Unassembled WGS sequence"/>
</dbReference>
<evidence type="ECO:0000313" key="5">
    <source>
        <dbReference type="Proteomes" id="UP000075881"/>
    </source>
</evidence>
<dbReference type="STRING" id="43041.A0A182K430"/>
<protein>
    <recommendedName>
        <fullName evidence="6">G domain-containing protein</fullName>
    </recommendedName>
</protein>
<feature type="region of interest" description="Disordered" evidence="3">
    <location>
        <begin position="1"/>
        <end position="60"/>
    </location>
</feature>
<dbReference type="PANTHER" id="PTHR14270">
    <property type="entry name" value="NONSENSE-MEDIATED MRNA DECAY FACTOR SMG9"/>
    <property type="match status" value="1"/>
</dbReference>
<accession>A0A182K430</accession>
<keyword evidence="2" id="KW-0866">Nonsense-mediated mRNA decay</keyword>
<comment type="similarity">
    <text evidence="1">Belongs to the SMG9 family.</text>
</comment>
<keyword evidence="5" id="KW-1185">Reference proteome</keyword>
<dbReference type="VEuPathDB" id="VectorBase:ACHR005515"/>
<evidence type="ECO:0008006" key="6">
    <source>
        <dbReference type="Google" id="ProtNLM"/>
    </source>
</evidence>
<organism evidence="4 5">
    <name type="scientific">Anopheles christyi</name>
    <dbReference type="NCBI Taxonomy" id="43041"/>
    <lineage>
        <taxon>Eukaryota</taxon>
        <taxon>Metazoa</taxon>
        <taxon>Ecdysozoa</taxon>
        <taxon>Arthropoda</taxon>
        <taxon>Hexapoda</taxon>
        <taxon>Insecta</taxon>
        <taxon>Pterygota</taxon>
        <taxon>Neoptera</taxon>
        <taxon>Endopterygota</taxon>
        <taxon>Diptera</taxon>
        <taxon>Nematocera</taxon>
        <taxon>Culicoidea</taxon>
        <taxon>Culicidae</taxon>
        <taxon>Anophelinae</taxon>
        <taxon>Anopheles</taxon>
    </lineage>
</organism>
<dbReference type="InterPro" id="IPR027417">
    <property type="entry name" value="P-loop_NTPase"/>
</dbReference>
<dbReference type="PANTHER" id="PTHR14270:SF0">
    <property type="entry name" value="NONSENSE-MEDIATED MRNA DECAY FACTOR SMG9"/>
    <property type="match status" value="1"/>
</dbReference>
<evidence type="ECO:0000256" key="3">
    <source>
        <dbReference type="SAM" id="MobiDB-lite"/>
    </source>
</evidence>
<name>A0A182K430_9DIPT</name>
<feature type="compositionally biased region" description="Low complexity" evidence="3">
    <location>
        <begin position="27"/>
        <end position="37"/>
    </location>
</feature>
<dbReference type="SUPFAM" id="SSF52540">
    <property type="entry name" value="P-loop containing nucleoside triphosphate hydrolases"/>
    <property type="match status" value="1"/>
</dbReference>
<evidence type="ECO:0000256" key="1">
    <source>
        <dbReference type="ARBA" id="ARBA00007712"/>
    </source>
</evidence>